<dbReference type="EMBL" id="JAUTXU010000058">
    <property type="protein sequence ID" value="KAK3714024.1"/>
    <property type="molecule type" value="Genomic_DNA"/>
</dbReference>
<comment type="caution">
    <text evidence="1">The sequence shown here is derived from an EMBL/GenBank/DDBJ whole genome shotgun (WGS) entry which is preliminary data.</text>
</comment>
<keyword evidence="2" id="KW-1185">Reference proteome</keyword>
<evidence type="ECO:0000313" key="1">
    <source>
        <dbReference type="EMBL" id="KAK3714024.1"/>
    </source>
</evidence>
<organism evidence="1 2">
    <name type="scientific">Vermiconidia calcicola</name>
    <dbReference type="NCBI Taxonomy" id="1690605"/>
    <lineage>
        <taxon>Eukaryota</taxon>
        <taxon>Fungi</taxon>
        <taxon>Dikarya</taxon>
        <taxon>Ascomycota</taxon>
        <taxon>Pezizomycotina</taxon>
        <taxon>Dothideomycetes</taxon>
        <taxon>Dothideomycetidae</taxon>
        <taxon>Mycosphaerellales</taxon>
        <taxon>Extremaceae</taxon>
        <taxon>Vermiconidia</taxon>
    </lineage>
</organism>
<sequence length="188" mass="19465">MCKSERTRHSTCIVDTVANPNTDQLTASINSWFNDVVAVNSFLNGVADGSITDLGSAAPSALVNAQDEPCQLATLSSTADLNPGTDAFDCAVADLERVFGDHVIAKLNTIFSNPNATTTVQAAVDGINSFRCFNVLSDATIIWLDNAAESGLVGSVPTDAPREDACSSITCTHASTALDNGPIGTVSV</sequence>
<name>A0ACC3NDE2_9PEZI</name>
<dbReference type="Proteomes" id="UP001281147">
    <property type="component" value="Unassembled WGS sequence"/>
</dbReference>
<accession>A0ACC3NDE2</accession>
<reference evidence="1" key="1">
    <citation type="submission" date="2023-07" db="EMBL/GenBank/DDBJ databases">
        <title>Black Yeasts Isolated from many extreme environments.</title>
        <authorList>
            <person name="Coleine C."/>
            <person name="Stajich J.E."/>
            <person name="Selbmann L."/>
        </authorList>
    </citation>
    <scope>NUCLEOTIDE SEQUENCE</scope>
    <source>
        <strain evidence="1">CCFEE 5714</strain>
    </source>
</reference>
<protein>
    <submittedName>
        <fullName evidence="1">Uncharacterized protein</fullName>
    </submittedName>
</protein>
<proteinExistence type="predicted"/>
<evidence type="ECO:0000313" key="2">
    <source>
        <dbReference type="Proteomes" id="UP001281147"/>
    </source>
</evidence>
<gene>
    <name evidence="1" type="ORF">LTR37_008053</name>
</gene>